<evidence type="ECO:0000256" key="1">
    <source>
        <dbReference type="SAM" id="SignalP"/>
    </source>
</evidence>
<name>A0ABW9N319_9BACT</name>
<keyword evidence="1" id="KW-0732">Signal</keyword>
<accession>A0ABW9N319</accession>
<evidence type="ECO:0000313" key="2">
    <source>
        <dbReference type="EMBL" id="MPB98663.1"/>
    </source>
</evidence>
<protein>
    <submittedName>
        <fullName evidence="2">Uncharacterized protein</fullName>
    </submittedName>
</protein>
<sequence length="94" mass="10068">MGKKIFLLCLVLFGLSTYALAGTTDSLGLKSTWDTVGSWFEDGYVSKLIAAGLFCVGVWRAYAGSILQFFLMLGFAVLAMNGKNIIEALGSGLF</sequence>
<evidence type="ECO:0000313" key="3">
    <source>
        <dbReference type="Proteomes" id="UP000364097"/>
    </source>
</evidence>
<proteinExistence type="predicted"/>
<organism evidence="2 3">
    <name type="scientific">Campylobacter subantarcticus</name>
    <dbReference type="NCBI Taxonomy" id="497724"/>
    <lineage>
        <taxon>Bacteria</taxon>
        <taxon>Pseudomonadati</taxon>
        <taxon>Campylobacterota</taxon>
        <taxon>Epsilonproteobacteria</taxon>
        <taxon>Campylobacterales</taxon>
        <taxon>Campylobacteraceae</taxon>
        <taxon>Campylobacter</taxon>
    </lineage>
</organism>
<keyword evidence="3" id="KW-1185">Reference proteome</keyword>
<dbReference type="EMBL" id="AACKMW020000009">
    <property type="protein sequence ID" value="MPB98663.1"/>
    <property type="molecule type" value="Genomic_DNA"/>
</dbReference>
<feature type="signal peptide" evidence="1">
    <location>
        <begin position="1"/>
        <end position="21"/>
    </location>
</feature>
<gene>
    <name evidence="2" type="ORF">A0Z09_001065</name>
</gene>
<comment type="caution">
    <text evidence="2">The sequence shown here is derived from an EMBL/GenBank/DDBJ whole genome shotgun (WGS) entry which is preliminary data.</text>
</comment>
<feature type="chain" id="PRO_5045499661" evidence="1">
    <location>
        <begin position="22"/>
        <end position="94"/>
    </location>
</feature>
<dbReference type="Proteomes" id="UP000364097">
    <property type="component" value="Unassembled WGS sequence"/>
</dbReference>
<dbReference type="RefSeq" id="WP_043019582.1">
    <property type="nucleotide sequence ID" value="NZ_AACKMW020000009.1"/>
</dbReference>
<reference evidence="2" key="1">
    <citation type="submission" date="2019-08" db="EMBL/GenBank/DDBJ databases">
        <title>Rapid identification of Enteric Bacteria from Whole Genome Sequences (WGS) using Average Nucleotide Identity (ANI).</title>
        <authorList>
            <person name="Lane C."/>
        </authorList>
    </citation>
    <scope>NUCLEOTIDE SEQUENCE [LARGE SCALE GENOMIC DNA]</scope>
    <source>
        <strain evidence="2">2010D-8461</strain>
    </source>
</reference>